<gene>
    <name evidence="1" type="ORF">METZ01_LOCUS206192</name>
</gene>
<reference evidence="1" key="1">
    <citation type="submission" date="2018-05" db="EMBL/GenBank/DDBJ databases">
        <authorList>
            <person name="Lanie J.A."/>
            <person name="Ng W.-L."/>
            <person name="Kazmierczak K.M."/>
            <person name="Andrzejewski T.M."/>
            <person name="Davidsen T.M."/>
            <person name="Wayne K.J."/>
            <person name="Tettelin H."/>
            <person name="Glass J.I."/>
            <person name="Rusch D."/>
            <person name="Podicherti R."/>
            <person name="Tsui H.-C.T."/>
            <person name="Winkler M.E."/>
        </authorList>
    </citation>
    <scope>NUCLEOTIDE SEQUENCE</scope>
</reference>
<name>A0A382ERN5_9ZZZZ</name>
<organism evidence="1">
    <name type="scientific">marine metagenome</name>
    <dbReference type="NCBI Taxonomy" id="408172"/>
    <lineage>
        <taxon>unclassified sequences</taxon>
        <taxon>metagenomes</taxon>
        <taxon>ecological metagenomes</taxon>
    </lineage>
</organism>
<sequence>MTISNTAVVNTTLKYIVKSTGIKNETDQIIVNAEALTGGTNESKVSLIECFYLIEGTGTITISASSEDDDLELTGKGKYGLRPDQLKFGNDKKILLSTDSNVDSYLMVTEFRRND</sequence>
<dbReference type="EMBL" id="UINC01045956">
    <property type="protein sequence ID" value="SVB53338.1"/>
    <property type="molecule type" value="Genomic_DNA"/>
</dbReference>
<proteinExistence type="predicted"/>
<protein>
    <submittedName>
        <fullName evidence="1">Uncharacterized protein</fullName>
    </submittedName>
</protein>
<dbReference type="AlphaFoldDB" id="A0A382ERN5"/>
<accession>A0A382ERN5</accession>
<evidence type="ECO:0000313" key="1">
    <source>
        <dbReference type="EMBL" id="SVB53338.1"/>
    </source>
</evidence>